<evidence type="ECO:0000313" key="3">
    <source>
        <dbReference type="Proteomes" id="UP001632037"/>
    </source>
</evidence>
<name>A0ABD3EU25_9STRA</name>
<feature type="compositionally biased region" description="Basic and acidic residues" evidence="1">
    <location>
        <begin position="27"/>
        <end position="38"/>
    </location>
</feature>
<dbReference type="Proteomes" id="UP001632037">
    <property type="component" value="Unassembled WGS sequence"/>
</dbReference>
<accession>A0ABD3EU25</accession>
<feature type="region of interest" description="Disordered" evidence="1">
    <location>
        <begin position="20"/>
        <end position="93"/>
    </location>
</feature>
<evidence type="ECO:0000256" key="1">
    <source>
        <dbReference type="SAM" id="MobiDB-lite"/>
    </source>
</evidence>
<evidence type="ECO:0000313" key="2">
    <source>
        <dbReference type="EMBL" id="KAL3657674.1"/>
    </source>
</evidence>
<comment type="caution">
    <text evidence="2">The sequence shown here is derived from an EMBL/GenBank/DDBJ whole genome shotgun (WGS) entry which is preliminary data.</text>
</comment>
<dbReference type="EMBL" id="JBIMZQ010000062">
    <property type="protein sequence ID" value="KAL3657674.1"/>
    <property type="molecule type" value="Genomic_DNA"/>
</dbReference>
<keyword evidence="3" id="KW-1185">Reference proteome</keyword>
<proteinExistence type="predicted"/>
<gene>
    <name evidence="2" type="ORF">V7S43_017476</name>
</gene>
<protein>
    <submittedName>
        <fullName evidence="2">Uncharacterized protein</fullName>
    </submittedName>
</protein>
<dbReference type="AlphaFoldDB" id="A0ABD3EU25"/>
<organism evidence="2 3">
    <name type="scientific">Phytophthora oleae</name>
    <dbReference type="NCBI Taxonomy" id="2107226"/>
    <lineage>
        <taxon>Eukaryota</taxon>
        <taxon>Sar</taxon>
        <taxon>Stramenopiles</taxon>
        <taxon>Oomycota</taxon>
        <taxon>Peronosporomycetes</taxon>
        <taxon>Peronosporales</taxon>
        <taxon>Peronosporaceae</taxon>
        <taxon>Phytophthora</taxon>
    </lineage>
</organism>
<sequence length="134" mass="13440">MGNVSGCCKDSDKNIVKTTSATVTETGNDRDANCKGHDVQTPPVFADESQSNERSTTKSNKSPKASSSYTSTVSSDAPTHRNHRIYGYHNSGYTYNSRPGIGAPGIGAPGIGGGGGFGGGFGGGGACGGGGCCR</sequence>
<reference evidence="2 3" key="1">
    <citation type="submission" date="2024-09" db="EMBL/GenBank/DDBJ databases">
        <title>Genome sequencing and assembly of Phytophthora oleae, isolate VK10A, causative agent of rot of olive drupes.</title>
        <authorList>
            <person name="Conti Taguali S."/>
            <person name="Riolo M."/>
            <person name="La Spada F."/>
            <person name="Cacciola S.O."/>
            <person name="Dionisio G."/>
        </authorList>
    </citation>
    <scope>NUCLEOTIDE SEQUENCE [LARGE SCALE GENOMIC DNA]</scope>
    <source>
        <strain evidence="2 3">VK10A</strain>
    </source>
</reference>
<feature type="compositionally biased region" description="Low complexity" evidence="1">
    <location>
        <begin position="57"/>
        <end position="75"/>
    </location>
</feature>